<dbReference type="AlphaFoldDB" id="A0A4S2N7J9"/>
<dbReference type="Gene3D" id="3.40.50.720">
    <property type="entry name" value="NAD(P)-binding Rossmann-like Domain"/>
    <property type="match status" value="1"/>
</dbReference>
<evidence type="ECO:0000259" key="3">
    <source>
        <dbReference type="Pfam" id="PF05368"/>
    </source>
</evidence>
<protein>
    <submittedName>
        <fullName evidence="4">NmrA-like family protein</fullName>
    </submittedName>
</protein>
<name>A0A4S2N7J9_9PEZI</name>
<dbReference type="InterPro" id="IPR051164">
    <property type="entry name" value="NmrA-like_oxidored"/>
</dbReference>
<keyword evidence="5" id="KW-1185">Reference proteome</keyword>
<dbReference type="OrthoDB" id="9997102at2759"/>
<dbReference type="InParanoid" id="A0A4S2N7J9"/>
<dbReference type="Proteomes" id="UP000298138">
    <property type="component" value="Unassembled WGS sequence"/>
</dbReference>
<dbReference type="GO" id="GO:0005634">
    <property type="term" value="C:nucleus"/>
    <property type="evidence" value="ECO:0007669"/>
    <property type="project" value="TreeGrafter"/>
</dbReference>
<reference evidence="4 5" key="1">
    <citation type="submission" date="2019-04" db="EMBL/GenBank/DDBJ databases">
        <title>Comparative genomics and transcriptomics to analyze fruiting body development in filamentous ascomycetes.</title>
        <authorList>
            <consortium name="DOE Joint Genome Institute"/>
            <person name="Lutkenhaus R."/>
            <person name="Traeger S."/>
            <person name="Breuer J."/>
            <person name="Kuo A."/>
            <person name="Lipzen A."/>
            <person name="Pangilinan J."/>
            <person name="Dilworth D."/>
            <person name="Sandor L."/>
            <person name="Poggeler S."/>
            <person name="Barry K."/>
            <person name="Grigoriev I.V."/>
            <person name="Nowrousian M."/>
        </authorList>
    </citation>
    <scope>NUCLEOTIDE SEQUENCE [LARGE SCALE GENOMIC DNA]</scope>
    <source>
        <strain evidence="4 5">CBS 389.68</strain>
    </source>
</reference>
<dbReference type="SUPFAM" id="SSF51735">
    <property type="entry name" value="NAD(P)-binding Rossmann-fold domains"/>
    <property type="match status" value="1"/>
</dbReference>
<dbReference type="PANTHER" id="PTHR42748">
    <property type="entry name" value="NITROGEN METABOLITE REPRESSION PROTEIN NMRA FAMILY MEMBER"/>
    <property type="match status" value="1"/>
</dbReference>
<feature type="domain" description="NmrA-like" evidence="3">
    <location>
        <begin position="3"/>
        <end position="305"/>
    </location>
</feature>
<evidence type="ECO:0000313" key="4">
    <source>
        <dbReference type="EMBL" id="TGZ85291.1"/>
    </source>
</evidence>
<gene>
    <name evidence="4" type="ORF">EX30DRAFT_337673</name>
</gene>
<dbReference type="Gene3D" id="3.90.25.10">
    <property type="entry name" value="UDP-galactose 4-epimerase, domain 1"/>
    <property type="match status" value="1"/>
</dbReference>
<evidence type="ECO:0000256" key="1">
    <source>
        <dbReference type="ARBA" id="ARBA00006328"/>
    </source>
</evidence>
<organism evidence="4 5">
    <name type="scientific">Ascodesmis nigricans</name>
    <dbReference type="NCBI Taxonomy" id="341454"/>
    <lineage>
        <taxon>Eukaryota</taxon>
        <taxon>Fungi</taxon>
        <taxon>Dikarya</taxon>
        <taxon>Ascomycota</taxon>
        <taxon>Pezizomycotina</taxon>
        <taxon>Pezizomycetes</taxon>
        <taxon>Pezizales</taxon>
        <taxon>Ascodesmidaceae</taxon>
        <taxon>Ascodesmis</taxon>
    </lineage>
</organism>
<evidence type="ECO:0000313" key="5">
    <source>
        <dbReference type="Proteomes" id="UP000298138"/>
    </source>
</evidence>
<keyword evidence="2" id="KW-0521">NADP</keyword>
<proteinExistence type="inferred from homology"/>
<dbReference type="Pfam" id="PF05368">
    <property type="entry name" value="NmrA"/>
    <property type="match status" value="1"/>
</dbReference>
<dbReference type="InterPro" id="IPR008030">
    <property type="entry name" value="NmrA-like"/>
</dbReference>
<dbReference type="InterPro" id="IPR036291">
    <property type="entry name" value="NAD(P)-bd_dom_sf"/>
</dbReference>
<evidence type="ECO:0000256" key="2">
    <source>
        <dbReference type="ARBA" id="ARBA00022857"/>
    </source>
</evidence>
<dbReference type="EMBL" id="ML220112">
    <property type="protein sequence ID" value="TGZ85291.1"/>
    <property type="molecule type" value="Genomic_DNA"/>
</dbReference>
<accession>A0A4S2N7J9</accession>
<dbReference type="PANTHER" id="PTHR42748:SF7">
    <property type="entry name" value="NMRA LIKE REDOX SENSOR 1-RELATED"/>
    <property type="match status" value="1"/>
</dbReference>
<comment type="similarity">
    <text evidence="1">Belongs to the NmrA-type oxidoreductase family.</text>
</comment>
<sequence length="317" mass="35047">MVKAVLITGATGKQGGAVVNSLLEQNADLQILAVTRNATSPSALRLKEKSDKIKLVQGNLDDPEDIFQKAKDVAEEWPIEGVFSVQAPLGPSGSTAKEETQGKALITAALNNNVRHFVYTSVDRGGALSSDNATNIPHFISKHHIEQHLFNALRSSPQHQQQLTYTILRPVAFFDNLTPDFIGRAFASMIAVSLLPHDSKKLQFIAVSDIGYFGAAALIHPENPVYKNQAISLAGDEVSYDELRKVFREKTGKELPVTWNWIARLMLWGVKELGTMFRWFGEKGYGADIGELRKVYPGLKDLGAWLERDSKFETKAE</sequence>
<dbReference type="STRING" id="341454.A0A4S2N7J9"/>